<dbReference type="AlphaFoldDB" id="A0A822Z9P7"/>
<protein>
    <submittedName>
        <fullName evidence="1">Uncharacterized protein</fullName>
    </submittedName>
</protein>
<comment type="caution">
    <text evidence="1">The sequence shown here is derived from an EMBL/GenBank/DDBJ whole genome shotgun (WGS) entry which is preliminary data.</text>
</comment>
<evidence type="ECO:0000313" key="2">
    <source>
        <dbReference type="Proteomes" id="UP000607653"/>
    </source>
</evidence>
<dbReference type="Proteomes" id="UP000607653">
    <property type="component" value="Unassembled WGS sequence"/>
</dbReference>
<name>A0A822Z9P7_NELNU</name>
<sequence>MRKILTIYFDSLPTTSSLNVMRHVRSYRDASSGLDHDENQ</sequence>
<evidence type="ECO:0000313" key="1">
    <source>
        <dbReference type="EMBL" id="DAD39766.1"/>
    </source>
</evidence>
<gene>
    <name evidence="1" type="ORF">HUJ06_014089</name>
</gene>
<organism evidence="1 2">
    <name type="scientific">Nelumbo nucifera</name>
    <name type="common">Sacred lotus</name>
    <dbReference type="NCBI Taxonomy" id="4432"/>
    <lineage>
        <taxon>Eukaryota</taxon>
        <taxon>Viridiplantae</taxon>
        <taxon>Streptophyta</taxon>
        <taxon>Embryophyta</taxon>
        <taxon>Tracheophyta</taxon>
        <taxon>Spermatophyta</taxon>
        <taxon>Magnoliopsida</taxon>
        <taxon>Proteales</taxon>
        <taxon>Nelumbonaceae</taxon>
        <taxon>Nelumbo</taxon>
    </lineage>
</organism>
<accession>A0A822Z9P7</accession>
<proteinExistence type="predicted"/>
<reference evidence="1 2" key="1">
    <citation type="journal article" date="2020" name="Mol. Biol. Evol.">
        <title>Distinct Expression and Methylation Patterns for Genes with Different Fates following a Single Whole-Genome Duplication in Flowering Plants.</title>
        <authorList>
            <person name="Shi T."/>
            <person name="Rahmani R.S."/>
            <person name="Gugger P.F."/>
            <person name="Wang M."/>
            <person name="Li H."/>
            <person name="Zhang Y."/>
            <person name="Li Z."/>
            <person name="Wang Q."/>
            <person name="Van de Peer Y."/>
            <person name="Marchal K."/>
            <person name="Chen J."/>
        </authorList>
    </citation>
    <scope>NUCLEOTIDE SEQUENCE [LARGE SCALE GENOMIC DNA]</scope>
    <source>
        <tissue evidence="1">Leaf</tissue>
    </source>
</reference>
<keyword evidence="2" id="KW-1185">Reference proteome</keyword>
<dbReference type="EMBL" id="DUZY01000005">
    <property type="protein sequence ID" value="DAD39766.1"/>
    <property type="molecule type" value="Genomic_DNA"/>
</dbReference>